<sequence>MRSSQPIQFLIQSVYLQKTSEQGVRTHPPMVLSAMGDILCCYDDIRWWQGYPSPYRRLTEIVVGDRGSDLLSLHLVPSTLPDMRARHVYPDGVIRIVCVLRVNMRFRFSLRFKKMSAKKKAVSSVQASDAREKSIDKLNAKEFRDRFCIPNGCDCELLNEESLLPTEKAEGKCHHFLKRSIQHGLRFPLPALFKEFFHFFPDSTRLHPSQHSPGADGMQHYKHAVQSRPLTAGAVGFNEGRGEGTCDGPGSVGGAIGASGRGLFLQTTPRCFQVSPERKGHIVDWVEKASFACLNKLFEIDANERHYGTLLTARNLMAVVRESQEYVVNILPKKMPNEVVPGEHYILKDLPIYQEVKEADAEKRRALLDDREKRKNEGTLRKAPGQKRSAASPPRKAPAKRGSWSPSKRSCSARQSKVRTHRRLQDRLQEIEVSCSSAHDAHPEGREVEMAIETLAVPVVVPDEDAPGETYLAKNVEAPNPEEESPSIASSGGNSVNDAACTSTSPFSYAELEEKLKQIPLGLTTVMPSAKMFEMVETLVSGLRGMAQQHDLFTDLLQTTDYMKAFASQRKNSPPTDLAEAKSREESMEARLHEAEDEMARLRGDVRQLRTEASIEKKQKEDLQLRLVAQKEELEGEFAADREALEADYQKQVDDMFFFGYRCCMKKNGIKRDVPSIRPGEEKKLLDKPVP</sequence>
<feature type="compositionally biased region" description="Polar residues" evidence="2">
    <location>
        <begin position="404"/>
        <end position="415"/>
    </location>
</feature>
<organism evidence="3 4">
    <name type="scientific">Vitis vinifera</name>
    <name type="common">Grape</name>
    <dbReference type="NCBI Taxonomy" id="29760"/>
    <lineage>
        <taxon>Eukaryota</taxon>
        <taxon>Viridiplantae</taxon>
        <taxon>Streptophyta</taxon>
        <taxon>Embryophyta</taxon>
        <taxon>Tracheophyta</taxon>
        <taxon>Spermatophyta</taxon>
        <taxon>Magnoliopsida</taxon>
        <taxon>eudicotyledons</taxon>
        <taxon>Gunneridae</taxon>
        <taxon>Pentapetalae</taxon>
        <taxon>rosids</taxon>
        <taxon>Vitales</taxon>
        <taxon>Vitaceae</taxon>
        <taxon>Viteae</taxon>
        <taxon>Vitis</taxon>
    </lineage>
</organism>
<keyword evidence="1" id="KW-0175">Coiled coil</keyword>
<feature type="compositionally biased region" description="Basic and acidic residues" evidence="2">
    <location>
        <begin position="366"/>
        <end position="380"/>
    </location>
</feature>
<feature type="coiled-coil region" evidence="1">
    <location>
        <begin position="578"/>
        <end position="637"/>
    </location>
</feature>
<feature type="compositionally biased region" description="Polar residues" evidence="2">
    <location>
        <begin position="487"/>
        <end position="499"/>
    </location>
</feature>
<evidence type="ECO:0000313" key="4">
    <source>
        <dbReference type="Proteomes" id="UP000288805"/>
    </source>
</evidence>
<evidence type="ECO:0000313" key="3">
    <source>
        <dbReference type="EMBL" id="RVW75598.1"/>
    </source>
</evidence>
<feature type="region of interest" description="Disordered" evidence="2">
    <location>
        <begin position="366"/>
        <end position="424"/>
    </location>
</feature>
<gene>
    <name evidence="3" type="ORF">CK203_059085</name>
</gene>
<dbReference type="AlphaFoldDB" id="A0A438GTV2"/>
<proteinExistence type="predicted"/>
<accession>A0A438GTV2</accession>
<feature type="region of interest" description="Disordered" evidence="2">
    <location>
        <begin position="672"/>
        <end position="691"/>
    </location>
</feature>
<comment type="caution">
    <text evidence="3">The sequence shown here is derived from an EMBL/GenBank/DDBJ whole genome shotgun (WGS) entry which is preliminary data.</text>
</comment>
<protein>
    <submittedName>
        <fullName evidence="3">Uncharacterized protein</fullName>
    </submittedName>
</protein>
<evidence type="ECO:0000256" key="1">
    <source>
        <dbReference type="SAM" id="Coils"/>
    </source>
</evidence>
<dbReference type="Proteomes" id="UP000288805">
    <property type="component" value="Unassembled WGS sequence"/>
</dbReference>
<reference evidence="3 4" key="1">
    <citation type="journal article" date="2018" name="PLoS Genet.">
        <title>Population sequencing reveals clonal diversity and ancestral inbreeding in the grapevine cultivar Chardonnay.</title>
        <authorList>
            <person name="Roach M.J."/>
            <person name="Johnson D.L."/>
            <person name="Bohlmann J."/>
            <person name="van Vuuren H.J."/>
            <person name="Jones S.J."/>
            <person name="Pretorius I.S."/>
            <person name="Schmidt S.A."/>
            <person name="Borneman A.R."/>
        </authorList>
    </citation>
    <scope>NUCLEOTIDE SEQUENCE [LARGE SCALE GENOMIC DNA]</scope>
    <source>
        <strain evidence="4">cv. Chardonnay</strain>
        <tissue evidence="3">Leaf</tissue>
    </source>
</reference>
<dbReference type="EMBL" id="QGNW01000344">
    <property type="protein sequence ID" value="RVW75598.1"/>
    <property type="molecule type" value="Genomic_DNA"/>
</dbReference>
<feature type="region of interest" description="Disordered" evidence="2">
    <location>
        <begin position="472"/>
        <end position="499"/>
    </location>
</feature>
<evidence type="ECO:0000256" key="2">
    <source>
        <dbReference type="SAM" id="MobiDB-lite"/>
    </source>
</evidence>
<name>A0A438GTV2_VITVI</name>